<evidence type="ECO:0000313" key="2">
    <source>
        <dbReference type="EMBL" id="KAH6829870.1"/>
    </source>
</evidence>
<dbReference type="SUPFAM" id="SSF57756">
    <property type="entry name" value="Retrovirus zinc finger-like domains"/>
    <property type="match status" value="1"/>
</dbReference>
<evidence type="ECO:0008006" key="4">
    <source>
        <dbReference type="Google" id="ProtNLM"/>
    </source>
</evidence>
<keyword evidence="3" id="KW-1185">Reference proteome</keyword>
<dbReference type="Proteomes" id="UP001190926">
    <property type="component" value="Unassembled WGS sequence"/>
</dbReference>
<dbReference type="GO" id="GO:0008270">
    <property type="term" value="F:zinc ion binding"/>
    <property type="evidence" value="ECO:0007669"/>
    <property type="project" value="InterPro"/>
</dbReference>
<organism evidence="2 3">
    <name type="scientific">Perilla frutescens var. hirtella</name>
    <name type="common">Perilla citriodora</name>
    <name type="synonym">Perilla setoyensis</name>
    <dbReference type="NCBI Taxonomy" id="608512"/>
    <lineage>
        <taxon>Eukaryota</taxon>
        <taxon>Viridiplantae</taxon>
        <taxon>Streptophyta</taxon>
        <taxon>Embryophyta</taxon>
        <taxon>Tracheophyta</taxon>
        <taxon>Spermatophyta</taxon>
        <taxon>Magnoliopsida</taxon>
        <taxon>eudicotyledons</taxon>
        <taxon>Gunneridae</taxon>
        <taxon>Pentapetalae</taxon>
        <taxon>asterids</taxon>
        <taxon>lamiids</taxon>
        <taxon>Lamiales</taxon>
        <taxon>Lamiaceae</taxon>
        <taxon>Nepetoideae</taxon>
        <taxon>Elsholtzieae</taxon>
        <taxon>Perilla</taxon>
    </lineage>
</organism>
<protein>
    <recommendedName>
        <fullName evidence="4">CCHC-type domain-containing protein</fullName>
    </recommendedName>
</protein>
<name>A0AAD4P8H8_PERFH</name>
<dbReference type="AlphaFoldDB" id="A0AAD4P8H8"/>
<reference evidence="2 3" key="1">
    <citation type="journal article" date="2021" name="Nat. Commun.">
        <title>Incipient diploidization of the medicinal plant Perilla within 10,000 years.</title>
        <authorList>
            <person name="Zhang Y."/>
            <person name="Shen Q."/>
            <person name="Leng L."/>
            <person name="Zhang D."/>
            <person name="Chen S."/>
            <person name="Shi Y."/>
            <person name="Ning Z."/>
            <person name="Chen S."/>
        </authorList>
    </citation>
    <scope>NUCLEOTIDE SEQUENCE [LARGE SCALE GENOMIC DNA]</scope>
    <source>
        <strain evidence="3">cv. PC099</strain>
    </source>
</reference>
<evidence type="ECO:0000256" key="1">
    <source>
        <dbReference type="SAM" id="MobiDB-lite"/>
    </source>
</evidence>
<accession>A0AAD4P8H8</accession>
<gene>
    <name evidence="2" type="ORF">C2S53_005070</name>
</gene>
<feature type="compositionally biased region" description="Polar residues" evidence="1">
    <location>
        <begin position="67"/>
        <end position="84"/>
    </location>
</feature>
<proteinExistence type="predicted"/>
<dbReference type="EMBL" id="SDAM02000103">
    <property type="protein sequence ID" value="KAH6829870.1"/>
    <property type="molecule type" value="Genomic_DNA"/>
</dbReference>
<comment type="caution">
    <text evidence="2">The sequence shown here is derived from an EMBL/GenBank/DDBJ whole genome shotgun (WGS) entry which is preliminary data.</text>
</comment>
<sequence length="215" mass="24738">MRLDELMGSLRTFEMSLEEDFGARKWRNLALKTGVKSGDSSTIAELLNTISLLMKSFNKMMENANTRSFQQDNQNDQSAENTSRSRNKRMKIRCKECNGFGHVQSECTNTLKKNKTSYEASSSDEDSEENEIDQEDGDFAFIAHQTTSKEDQIYGLLTGARKFSKEEKYKDFPAKDMHAVQNTRYVPNTRINTNKRFSTNPRVVICHYCEEKGHI</sequence>
<feature type="region of interest" description="Disordered" evidence="1">
    <location>
        <begin position="67"/>
        <end position="87"/>
    </location>
</feature>
<evidence type="ECO:0000313" key="3">
    <source>
        <dbReference type="Proteomes" id="UP001190926"/>
    </source>
</evidence>
<dbReference type="InterPro" id="IPR036875">
    <property type="entry name" value="Znf_CCHC_sf"/>
</dbReference>
<dbReference type="GO" id="GO:0003676">
    <property type="term" value="F:nucleic acid binding"/>
    <property type="evidence" value="ECO:0007669"/>
    <property type="project" value="InterPro"/>
</dbReference>